<evidence type="ECO:0000259" key="4">
    <source>
        <dbReference type="Pfam" id="PF13695"/>
    </source>
</evidence>
<evidence type="ECO:0000256" key="1">
    <source>
        <dbReference type="ARBA" id="ARBA00022723"/>
    </source>
</evidence>
<evidence type="ECO:0000313" key="6">
    <source>
        <dbReference type="Proteomes" id="UP000193648"/>
    </source>
</evidence>
<sequence length="153" mass="17601">MPNRSHARKTIDGAFLHAYIMGQDSYPISYDQHIRATKYRALAIYGSFTCQSLSCASRTWTSGIIATELKFSNVDNSYHTTIHSQRCKDCEQYVEPSVNIDDYTEKILWVLDLWRGHRKAIKQTDNRSSDGPHGDERCHACVVGSCPWKTRRR</sequence>
<dbReference type="Pfam" id="PF13695">
    <property type="entry name" value="Zn_ribbon_3CxxC"/>
    <property type="match status" value="1"/>
</dbReference>
<reference evidence="5 6" key="1">
    <citation type="submission" date="2016-07" db="EMBL/GenBank/DDBJ databases">
        <title>Pervasive Adenine N6-methylation of Active Genes in Fungi.</title>
        <authorList>
            <consortium name="DOE Joint Genome Institute"/>
            <person name="Mondo S.J."/>
            <person name="Dannebaum R.O."/>
            <person name="Kuo R.C."/>
            <person name="Labutti K."/>
            <person name="Haridas S."/>
            <person name="Kuo A."/>
            <person name="Salamov A."/>
            <person name="Ahrendt S.R."/>
            <person name="Lipzen A."/>
            <person name="Sullivan W."/>
            <person name="Andreopoulos W.B."/>
            <person name="Clum A."/>
            <person name="Lindquist E."/>
            <person name="Daum C."/>
            <person name="Ramamoorthy G.K."/>
            <person name="Gryganskyi A."/>
            <person name="Culley D."/>
            <person name="Magnuson J.K."/>
            <person name="James T.Y."/>
            <person name="O'Malley M.A."/>
            <person name="Stajich J.E."/>
            <person name="Spatafora J.W."/>
            <person name="Visel A."/>
            <person name="Grigoriev I.V."/>
        </authorList>
    </citation>
    <scope>NUCLEOTIDE SEQUENCE [LARGE SCALE GENOMIC DNA]</scope>
    <source>
        <strain evidence="5 6">NRRL 3116</strain>
    </source>
</reference>
<dbReference type="Proteomes" id="UP000193648">
    <property type="component" value="Unassembled WGS sequence"/>
</dbReference>
<evidence type="ECO:0000313" key="5">
    <source>
        <dbReference type="EMBL" id="ORZ27389.1"/>
    </source>
</evidence>
<organism evidence="5 6">
    <name type="scientific">Lobosporangium transversale</name>
    <dbReference type="NCBI Taxonomy" id="64571"/>
    <lineage>
        <taxon>Eukaryota</taxon>
        <taxon>Fungi</taxon>
        <taxon>Fungi incertae sedis</taxon>
        <taxon>Mucoromycota</taxon>
        <taxon>Mortierellomycotina</taxon>
        <taxon>Mortierellomycetes</taxon>
        <taxon>Mortierellales</taxon>
        <taxon>Mortierellaceae</taxon>
        <taxon>Lobosporangium</taxon>
    </lineage>
</organism>
<proteinExistence type="predicted"/>
<keyword evidence="1" id="KW-0479">Metal-binding</keyword>
<protein>
    <recommendedName>
        <fullName evidence="4">3CxxC-type domain-containing protein</fullName>
    </recommendedName>
</protein>
<dbReference type="OrthoDB" id="8121437at2759"/>
<dbReference type="InterPro" id="IPR027377">
    <property type="entry name" value="ZAR1/RTP1-5-like_Znf-3CxxC"/>
</dbReference>
<name>A0A1Y2GYL3_9FUNG</name>
<dbReference type="AlphaFoldDB" id="A0A1Y2GYL3"/>
<gene>
    <name evidence="5" type="ORF">BCR41DRAFT_367740</name>
</gene>
<dbReference type="EMBL" id="MCFF01000004">
    <property type="protein sequence ID" value="ORZ27389.1"/>
    <property type="molecule type" value="Genomic_DNA"/>
</dbReference>
<keyword evidence="3" id="KW-0862">Zinc</keyword>
<dbReference type="GO" id="GO:0008270">
    <property type="term" value="F:zinc ion binding"/>
    <property type="evidence" value="ECO:0007669"/>
    <property type="project" value="UniProtKB-KW"/>
</dbReference>
<comment type="caution">
    <text evidence="5">The sequence shown here is derived from an EMBL/GenBank/DDBJ whole genome shotgun (WGS) entry which is preliminary data.</text>
</comment>
<dbReference type="GeneID" id="33568174"/>
<dbReference type="RefSeq" id="XP_021885116.1">
    <property type="nucleotide sequence ID" value="XM_022026331.1"/>
</dbReference>
<dbReference type="InParanoid" id="A0A1Y2GYL3"/>
<evidence type="ECO:0000256" key="3">
    <source>
        <dbReference type="ARBA" id="ARBA00022833"/>
    </source>
</evidence>
<feature type="domain" description="3CxxC-type" evidence="4">
    <location>
        <begin position="44"/>
        <end position="142"/>
    </location>
</feature>
<keyword evidence="2" id="KW-0863">Zinc-finger</keyword>
<accession>A0A1Y2GYL3</accession>
<keyword evidence="6" id="KW-1185">Reference proteome</keyword>
<evidence type="ECO:0000256" key="2">
    <source>
        <dbReference type="ARBA" id="ARBA00022771"/>
    </source>
</evidence>